<evidence type="ECO:0008006" key="4">
    <source>
        <dbReference type="Google" id="ProtNLM"/>
    </source>
</evidence>
<comment type="caution">
    <text evidence="2">The sequence shown here is derived from an EMBL/GenBank/DDBJ whole genome shotgun (WGS) entry which is preliminary data.</text>
</comment>
<evidence type="ECO:0000313" key="3">
    <source>
        <dbReference type="Proteomes" id="UP001204562"/>
    </source>
</evidence>
<reference evidence="2" key="1">
    <citation type="submission" date="2022-06" db="EMBL/GenBank/DDBJ databases">
        <title>Isolation of gut microbiota from human fecal samples.</title>
        <authorList>
            <person name="Pamer E.G."/>
            <person name="Barat B."/>
            <person name="Waligurski E."/>
            <person name="Medina S."/>
            <person name="Paddock L."/>
            <person name="Mostad J."/>
        </authorList>
    </citation>
    <scope>NUCLEOTIDE SEQUENCE</scope>
    <source>
        <strain evidence="2">DFI.9.91</strain>
    </source>
</reference>
<dbReference type="AlphaFoldDB" id="A0AAW5JL38"/>
<gene>
    <name evidence="1" type="ORF">NE579_00895</name>
    <name evidence="2" type="ORF">NE579_01170</name>
</gene>
<dbReference type="EMBL" id="JANFYS010000001">
    <property type="protein sequence ID" value="MCQ4769022.1"/>
    <property type="molecule type" value="Genomic_DNA"/>
</dbReference>
<name>A0AAW5JL38_9FIRM</name>
<organism evidence="2 3">
    <name type="scientific">Intestinimonas massiliensis</name>
    <name type="common">ex Afouda et al. 2020</name>
    <dbReference type="NCBI Taxonomy" id="1673721"/>
    <lineage>
        <taxon>Bacteria</taxon>
        <taxon>Bacillati</taxon>
        <taxon>Bacillota</taxon>
        <taxon>Clostridia</taxon>
        <taxon>Eubacteriales</taxon>
        <taxon>Intestinimonas</taxon>
    </lineage>
</organism>
<proteinExistence type="predicted"/>
<accession>A0AAW5JL38</accession>
<evidence type="ECO:0000313" key="1">
    <source>
        <dbReference type="EMBL" id="MCQ4769022.1"/>
    </source>
</evidence>
<evidence type="ECO:0000313" key="2">
    <source>
        <dbReference type="EMBL" id="MCQ4769075.1"/>
    </source>
</evidence>
<sequence>MSKGLDRTSILDMCNGAFKERVDCEMGHVVDNCLDPNTKANAKRKITITLEITPSADRTFFKVDSHAKVSLVPKEPVTTGLYITTVPGTGEMAFVESIPQVPGQLGMDGAEQAEPKILKFEKAI</sequence>
<dbReference type="EMBL" id="JANFYS010000001">
    <property type="protein sequence ID" value="MCQ4769075.1"/>
    <property type="molecule type" value="Genomic_DNA"/>
</dbReference>
<dbReference type="Proteomes" id="UP001204562">
    <property type="component" value="Unassembled WGS sequence"/>
</dbReference>
<protein>
    <recommendedName>
        <fullName evidence="4">Replication terminator protein</fullName>
    </recommendedName>
</protein>
<dbReference type="RefSeq" id="WP_256302935.1">
    <property type="nucleotide sequence ID" value="NZ_JANFYS010000001.1"/>
</dbReference>